<gene>
    <name evidence="3" type="ORF">UC8_01840</name>
</gene>
<evidence type="ECO:0000256" key="2">
    <source>
        <dbReference type="SAM" id="Phobius"/>
    </source>
</evidence>
<dbReference type="OrthoDB" id="9992631at2"/>
<feature type="transmembrane region" description="Helical" evidence="2">
    <location>
        <begin position="147"/>
        <end position="165"/>
    </location>
</feature>
<keyword evidence="2" id="KW-0472">Membrane</keyword>
<name>A0A5B9QJT0_9BACT</name>
<reference evidence="3 4" key="1">
    <citation type="submission" date="2019-08" db="EMBL/GenBank/DDBJ databases">
        <title>Deep-cultivation of Planctomycetes and their phenomic and genomic characterization uncovers novel biology.</title>
        <authorList>
            <person name="Wiegand S."/>
            <person name="Jogler M."/>
            <person name="Boedeker C."/>
            <person name="Pinto D."/>
            <person name="Vollmers J."/>
            <person name="Rivas-Marin E."/>
            <person name="Kohn T."/>
            <person name="Peeters S.H."/>
            <person name="Heuer A."/>
            <person name="Rast P."/>
            <person name="Oberbeckmann S."/>
            <person name="Bunk B."/>
            <person name="Jeske O."/>
            <person name="Meyerdierks A."/>
            <person name="Storesund J.E."/>
            <person name="Kallscheuer N."/>
            <person name="Luecker S."/>
            <person name="Lage O.M."/>
            <person name="Pohl T."/>
            <person name="Merkel B.J."/>
            <person name="Hornburger P."/>
            <person name="Mueller R.-W."/>
            <person name="Bruemmer F."/>
            <person name="Labrenz M."/>
            <person name="Spormann A.M."/>
            <person name="Op den Camp H."/>
            <person name="Overmann J."/>
            <person name="Amann R."/>
            <person name="Jetten M.S.M."/>
            <person name="Mascher T."/>
            <person name="Medema M.H."/>
            <person name="Devos D.P."/>
            <person name="Kaster A.-K."/>
            <person name="Ovreas L."/>
            <person name="Rohde M."/>
            <person name="Galperin M.Y."/>
            <person name="Jogler C."/>
        </authorList>
    </citation>
    <scope>NUCLEOTIDE SEQUENCE [LARGE SCALE GENOMIC DNA]</scope>
    <source>
        <strain evidence="3 4">UC8</strain>
    </source>
</reference>
<dbReference type="AlphaFoldDB" id="A0A5B9QJT0"/>
<evidence type="ECO:0000256" key="1">
    <source>
        <dbReference type="SAM" id="MobiDB-lite"/>
    </source>
</evidence>
<feature type="region of interest" description="Disordered" evidence="1">
    <location>
        <begin position="238"/>
        <end position="267"/>
    </location>
</feature>
<keyword evidence="2" id="KW-0812">Transmembrane</keyword>
<evidence type="ECO:0008006" key="5">
    <source>
        <dbReference type="Google" id="ProtNLM"/>
    </source>
</evidence>
<organism evidence="3 4">
    <name type="scientific">Roseimaritima ulvae</name>
    <dbReference type="NCBI Taxonomy" id="980254"/>
    <lineage>
        <taxon>Bacteria</taxon>
        <taxon>Pseudomonadati</taxon>
        <taxon>Planctomycetota</taxon>
        <taxon>Planctomycetia</taxon>
        <taxon>Pirellulales</taxon>
        <taxon>Pirellulaceae</taxon>
        <taxon>Roseimaritima</taxon>
    </lineage>
</organism>
<keyword evidence="4" id="KW-1185">Reference proteome</keyword>
<sequence length="267" mass="28186" precursor="true">MPESETTPSTTSSSFHRTWIAGALLASLAAWGLLNFTPIQRTLPPELRAVDMYSPPEIQTQYEELVPWVTWENCLLRFAFAGLGLGLVSSLVVAFGGSHRRGLLIAAGTVAGLLFGTLAGQVGYSLRAWLNTPSMIAQIEEPLFRDTLLFVIVSLVLSGALWVVYGLGRRELMGQQAFSVLMAGGLSGLLLPITASLFPGMLTHVFPTEGLGLPAVWFGMLGVLAAFLPLATGPRGSAAADKTHDTASTANAVDTAKTANAPTDSEA</sequence>
<feature type="transmembrane region" description="Helical" evidence="2">
    <location>
        <begin position="103"/>
        <end position="127"/>
    </location>
</feature>
<dbReference type="Proteomes" id="UP000325286">
    <property type="component" value="Chromosome"/>
</dbReference>
<feature type="compositionally biased region" description="Polar residues" evidence="1">
    <location>
        <begin position="246"/>
        <end position="267"/>
    </location>
</feature>
<feature type="transmembrane region" description="Helical" evidence="2">
    <location>
        <begin position="19"/>
        <end position="39"/>
    </location>
</feature>
<evidence type="ECO:0000313" key="3">
    <source>
        <dbReference type="EMBL" id="QEG38229.1"/>
    </source>
</evidence>
<accession>A0A5B9QJT0</accession>
<protein>
    <recommendedName>
        <fullName evidence="5">Cobalt transporter subunit (CbtA)</fullName>
    </recommendedName>
</protein>
<evidence type="ECO:0000313" key="4">
    <source>
        <dbReference type="Proteomes" id="UP000325286"/>
    </source>
</evidence>
<dbReference type="EMBL" id="CP042914">
    <property type="protein sequence ID" value="QEG38229.1"/>
    <property type="molecule type" value="Genomic_DNA"/>
</dbReference>
<feature type="transmembrane region" description="Helical" evidence="2">
    <location>
        <begin position="75"/>
        <end position="96"/>
    </location>
</feature>
<dbReference type="RefSeq" id="WP_068134814.1">
    <property type="nucleotide sequence ID" value="NZ_CP042914.1"/>
</dbReference>
<proteinExistence type="predicted"/>
<keyword evidence="2" id="KW-1133">Transmembrane helix</keyword>
<feature type="transmembrane region" description="Helical" evidence="2">
    <location>
        <begin position="211"/>
        <end position="232"/>
    </location>
</feature>
<dbReference type="KEGG" id="rul:UC8_01840"/>
<feature type="transmembrane region" description="Helical" evidence="2">
    <location>
        <begin position="177"/>
        <end position="199"/>
    </location>
</feature>